<dbReference type="GO" id="GO:0030026">
    <property type="term" value="P:intracellular manganese ion homeostasis"/>
    <property type="evidence" value="ECO:0007669"/>
    <property type="project" value="InterPro"/>
</dbReference>
<organism evidence="7 8">
    <name type="scientific">Corynebacterium urealyticum</name>
    <dbReference type="NCBI Taxonomy" id="43771"/>
    <lineage>
        <taxon>Bacteria</taxon>
        <taxon>Bacillati</taxon>
        <taxon>Actinomycetota</taxon>
        <taxon>Actinomycetes</taxon>
        <taxon>Mycobacteriales</taxon>
        <taxon>Corynebacteriaceae</taxon>
        <taxon>Corynebacterium</taxon>
    </lineage>
</organism>
<dbReference type="InterPro" id="IPR008217">
    <property type="entry name" value="Ccc1_fam"/>
</dbReference>
<dbReference type="EMBL" id="QFNY01000340">
    <property type="protein sequence ID" value="PZO97973.1"/>
    <property type="molecule type" value="Genomic_DNA"/>
</dbReference>
<feature type="transmembrane region" description="Helical" evidence="6">
    <location>
        <begin position="67"/>
        <end position="85"/>
    </location>
</feature>
<feature type="region of interest" description="Disordered" evidence="5">
    <location>
        <begin position="1"/>
        <end position="21"/>
    </location>
</feature>
<comment type="caution">
    <text evidence="7">The sequence shown here is derived from an EMBL/GenBank/DDBJ whole genome shotgun (WGS) entry which is preliminary data.</text>
</comment>
<keyword evidence="3 6" id="KW-1133">Transmembrane helix</keyword>
<feature type="transmembrane region" description="Helical" evidence="6">
    <location>
        <begin position="226"/>
        <end position="247"/>
    </location>
</feature>
<evidence type="ECO:0000256" key="3">
    <source>
        <dbReference type="ARBA" id="ARBA00022989"/>
    </source>
</evidence>
<dbReference type="PANTHER" id="PTHR31851">
    <property type="entry name" value="FE(2+)/MN(2+) TRANSPORTER PCL1"/>
    <property type="match status" value="1"/>
</dbReference>
<accession>A0A2W5AVZ5</accession>
<feature type="transmembrane region" description="Helical" evidence="6">
    <location>
        <begin position="165"/>
        <end position="189"/>
    </location>
</feature>
<keyword evidence="2 6" id="KW-0812">Transmembrane</keyword>
<dbReference type="CDD" id="cd02432">
    <property type="entry name" value="Nodulin-21_like_1"/>
    <property type="match status" value="1"/>
</dbReference>
<evidence type="ECO:0000256" key="6">
    <source>
        <dbReference type="SAM" id="Phobius"/>
    </source>
</evidence>
<dbReference type="Proteomes" id="UP000249451">
    <property type="component" value="Unassembled WGS sequence"/>
</dbReference>
<evidence type="ECO:0000256" key="1">
    <source>
        <dbReference type="ARBA" id="ARBA00004127"/>
    </source>
</evidence>
<protein>
    <recommendedName>
        <fullName evidence="9">VIT family protein</fullName>
    </recommendedName>
</protein>
<reference evidence="7 8" key="1">
    <citation type="submission" date="2017-11" db="EMBL/GenBank/DDBJ databases">
        <title>Infants hospitalized years apart are colonized by the same room-sourced microbial strains.</title>
        <authorList>
            <person name="Brooks B."/>
            <person name="Olm M.R."/>
            <person name="Firek B.A."/>
            <person name="Baker R."/>
            <person name="Thomas B.C."/>
            <person name="Morowitz M.J."/>
            <person name="Banfield J.F."/>
        </authorList>
    </citation>
    <scope>NUCLEOTIDE SEQUENCE [LARGE SCALE GENOMIC DNA]</scope>
    <source>
        <strain evidence="7">S2_012_000_R3_87</strain>
    </source>
</reference>
<dbReference type="GO" id="GO:0005384">
    <property type="term" value="F:manganese ion transmembrane transporter activity"/>
    <property type="evidence" value="ECO:0007669"/>
    <property type="project" value="InterPro"/>
</dbReference>
<evidence type="ECO:0000313" key="8">
    <source>
        <dbReference type="Proteomes" id="UP000249451"/>
    </source>
</evidence>
<feature type="transmembrane region" description="Helical" evidence="6">
    <location>
        <begin position="41"/>
        <end position="61"/>
    </location>
</feature>
<name>A0A2W5AVZ5_9CORY</name>
<dbReference type="GO" id="GO:0012505">
    <property type="term" value="C:endomembrane system"/>
    <property type="evidence" value="ECO:0007669"/>
    <property type="project" value="UniProtKB-SubCell"/>
</dbReference>
<evidence type="ECO:0008006" key="9">
    <source>
        <dbReference type="Google" id="ProtNLM"/>
    </source>
</evidence>
<sequence length="251" mass="25521">MNQWAKIPGMRKTTKPAVPGAHQELHDSDEAAKMNSLRAGVLGANDGIVSVAALLIGVIATGAGDKAILMAGLAATIAGAVSMGLGEYVSVSAQRDTEQTLIAKEKKELREAPEEELEELAGILSGYGISKGTAVEAAREIHAEDALRAHLQLELGIDANELTSAWAAAFFSALSFLAGAALPMISVFVSPTGTQAWVVTAVTMLSLALTGLISAKIAGTSVTRSVVRLVVGGGLGLALTYGAGALFGGVA</sequence>
<evidence type="ECO:0000313" key="7">
    <source>
        <dbReference type="EMBL" id="PZO97973.1"/>
    </source>
</evidence>
<proteinExistence type="predicted"/>
<evidence type="ECO:0000256" key="2">
    <source>
        <dbReference type="ARBA" id="ARBA00022692"/>
    </source>
</evidence>
<evidence type="ECO:0000256" key="4">
    <source>
        <dbReference type="ARBA" id="ARBA00023136"/>
    </source>
</evidence>
<gene>
    <name evidence="7" type="ORF">DI609_11830</name>
</gene>
<keyword evidence="4 6" id="KW-0472">Membrane</keyword>
<comment type="subcellular location">
    <subcellularLocation>
        <location evidence="1">Endomembrane system</location>
        <topology evidence="1">Multi-pass membrane protein</topology>
    </subcellularLocation>
</comment>
<feature type="transmembrane region" description="Helical" evidence="6">
    <location>
        <begin position="195"/>
        <end position="214"/>
    </location>
</feature>
<evidence type="ECO:0000256" key="5">
    <source>
        <dbReference type="SAM" id="MobiDB-lite"/>
    </source>
</evidence>
<dbReference type="Pfam" id="PF01988">
    <property type="entry name" value="VIT1"/>
    <property type="match status" value="1"/>
</dbReference>
<dbReference type="AlphaFoldDB" id="A0A2W5AVZ5"/>